<gene>
    <name evidence="2" type="ORF">RirG_141750</name>
</gene>
<proteinExistence type="predicted"/>
<accession>A0A015KWZ6</accession>
<feature type="domain" description="Serine-threonine/tyrosine-protein kinase catalytic" evidence="1">
    <location>
        <begin position="11"/>
        <end position="51"/>
    </location>
</feature>
<dbReference type="Proteomes" id="UP000022910">
    <property type="component" value="Unassembled WGS sequence"/>
</dbReference>
<dbReference type="InterPro" id="IPR011009">
    <property type="entry name" value="Kinase-like_dom_sf"/>
</dbReference>
<sequence length="83" mass="9619">MRKLFIGLILSVCQGKRPEIIKNTPECYINLMKKCWDSDPSNRPTIAILENVISEWIIYVNDIDVVDGNYTFEVSDIDNQLKK</sequence>
<organism evidence="2 3">
    <name type="scientific">Rhizophagus irregularis (strain DAOM 197198w)</name>
    <name type="common">Glomus intraradices</name>
    <dbReference type="NCBI Taxonomy" id="1432141"/>
    <lineage>
        <taxon>Eukaryota</taxon>
        <taxon>Fungi</taxon>
        <taxon>Fungi incertae sedis</taxon>
        <taxon>Mucoromycota</taxon>
        <taxon>Glomeromycotina</taxon>
        <taxon>Glomeromycetes</taxon>
        <taxon>Glomerales</taxon>
        <taxon>Glomeraceae</taxon>
        <taxon>Rhizophagus</taxon>
    </lineage>
</organism>
<dbReference type="Gene3D" id="1.10.510.10">
    <property type="entry name" value="Transferase(Phosphotransferase) domain 1"/>
    <property type="match status" value="1"/>
</dbReference>
<dbReference type="EMBL" id="JEMT01023066">
    <property type="protein sequence ID" value="EXX64541.1"/>
    <property type="molecule type" value="Genomic_DNA"/>
</dbReference>
<dbReference type="AlphaFoldDB" id="A0A015KWZ6"/>
<dbReference type="GO" id="GO:0004672">
    <property type="term" value="F:protein kinase activity"/>
    <property type="evidence" value="ECO:0007669"/>
    <property type="project" value="InterPro"/>
</dbReference>
<evidence type="ECO:0000313" key="3">
    <source>
        <dbReference type="Proteomes" id="UP000022910"/>
    </source>
</evidence>
<dbReference type="Pfam" id="PF07714">
    <property type="entry name" value="PK_Tyr_Ser-Thr"/>
    <property type="match status" value="1"/>
</dbReference>
<keyword evidence="3" id="KW-1185">Reference proteome</keyword>
<reference evidence="2 3" key="1">
    <citation type="submission" date="2014-02" db="EMBL/GenBank/DDBJ databases">
        <title>Single nucleus genome sequencing reveals high similarity among nuclei of an endomycorrhizal fungus.</title>
        <authorList>
            <person name="Lin K."/>
            <person name="Geurts R."/>
            <person name="Zhang Z."/>
            <person name="Limpens E."/>
            <person name="Saunders D.G."/>
            <person name="Mu D."/>
            <person name="Pang E."/>
            <person name="Cao H."/>
            <person name="Cha H."/>
            <person name="Lin T."/>
            <person name="Zhou Q."/>
            <person name="Shang Y."/>
            <person name="Li Y."/>
            <person name="Ivanov S."/>
            <person name="Sharma T."/>
            <person name="Velzen R.V."/>
            <person name="Ruijter N.D."/>
            <person name="Aanen D.K."/>
            <person name="Win J."/>
            <person name="Kamoun S."/>
            <person name="Bisseling T."/>
            <person name="Huang S."/>
        </authorList>
    </citation>
    <scope>NUCLEOTIDE SEQUENCE [LARGE SCALE GENOMIC DNA]</scope>
    <source>
        <strain evidence="3">DAOM197198w</strain>
    </source>
</reference>
<dbReference type="HOGENOM" id="CLU_2543801_0_0_1"/>
<protein>
    <recommendedName>
        <fullName evidence="1">Serine-threonine/tyrosine-protein kinase catalytic domain-containing protein</fullName>
    </recommendedName>
</protein>
<dbReference type="OrthoDB" id="3205772at2759"/>
<name>A0A015KWZ6_RHIIW</name>
<dbReference type="SUPFAM" id="SSF56112">
    <property type="entry name" value="Protein kinase-like (PK-like)"/>
    <property type="match status" value="1"/>
</dbReference>
<evidence type="ECO:0000259" key="1">
    <source>
        <dbReference type="Pfam" id="PF07714"/>
    </source>
</evidence>
<comment type="caution">
    <text evidence="2">The sequence shown here is derived from an EMBL/GenBank/DDBJ whole genome shotgun (WGS) entry which is preliminary data.</text>
</comment>
<dbReference type="InterPro" id="IPR001245">
    <property type="entry name" value="Ser-Thr/Tyr_kinase_cat_dom"/>
</dbReference>
<evidence type="ECO:0000313" key="2">
    <source>
        <dbReference type="EMBL" id="EXX64541.1"/>
    </source>
</evidence>